<feature type="transmembrane region" description="Helical" evidence="8">
    <location>
        <begin position="632"/>
        <end position="656"/>
    </location>
</feature>
<dbReference type="GO" id="GO:0005789">
    <property type="term" value="C:endoplasmic reticulum membrane"/>
    <property type="evidence" value="ECO:0007669"/>
    <property type="project" value="UniProtKB-SubCell"/>
</dbReference>
<dbReference type="Pfam" id="PF03901">
    <property type="entry name" value="Glyco_transf_22"/>
    <property type="match status" value="1"/>
</dbReference>
<name>A0A8K0HI56_9ROSA</name>
<dbReference type="InterPro" id="IPR000182">
    <property type="entry name" value="GNAT_dom"/>
</dbReference>
<dbReference type="SUPFAM" id="SSF55729">
    <property type="entry name" value="Acyl-CoA N-acyltransferases (Nat)"/>
    <property type="match status" value="1"/>
</dbReference>
<dbReference type="PANTHER" id="PTHR22760">
    <property type="entry name" value="GLYCOSYLTRANSFERASE"/>
    <property type="match status" value="1"/>
</dbReference>
<evidence type="ECO:0000313" key="12">
    <source>
        <dbReference type="Proteomes" id="UP000796880"/>
    </source>
</evidence>
<keyword evidence="7 8" id="KW-0472">Membrane</keyword>
<dbReference type="Gene3D" id="3.40.630.30">
    <property type="match status" value="1"/>
</dbReference>
<dbReference type="EMBL" id="VOIH02000002">
    <property type="protein sequence ID" value="KAF3452861.1"/>
    <property type="molecule type" value="Genomic_DNA"/>
</dbReference>
<dbReference type="GO" id="GO:0016747">
    <property type="term" value="F:acyltransferase activity, transferring groups other than amino-acyl groups"/>
    <property type="evidence" value="ECO:0007669"/>
    <property type="project" value="InterPro"/>
</dbReference>
<sequence>MALVSSPSLPSADRPNFWPSSFHSPSTAQSSALAGSIRLPLRRLRCPVTASHLCTHDQTLPYSFDRSTLSVAEAFSDDQLWAAACLRVRSFYHFRPSSIGVQDHKRSLAECEFEALKERVAGKRNGFRRVACINATVPLSQISNLSDDLCAACKFLIDGEDRVVVGTLDLNQCMRLPDEITGMKPEGIGADFARAYLSNVCVATELQRNGLGYALVAKSKLVAQEWGISDLYVHVAVNNEPAKKLYMKSGFVYESDEPTWQARFLDRPRRILLWTGLPGAMRQRHYAEVSSSFSADSNTRKNQNPNPSNSRQSDEALDPDPELSASPRSVFALCLAFRIVNALLLQTYFNPDEHWQALEVAHYIVFGYGHLTWEWKKGIRSYLHPLLFALLYKVLAFLGLDTPWIMIKAPRLLQSTFSGVGDLYLYKLSLLLFGNCVAKWALFSQLTNWFMFFCFTRTFSNNLETVLTLVSLYYWPCLRPASSKLPFMSRKLGLAIAALTCAIRPTSAIIWLYIGLLELLVARDRLKFILLEVFPIGVLVLGFTFILDRLMYGSWIFVPLNFLKFNFLSSGGDYYGTHKWHWYFTQGFTVMLLTFLPFSIAGIMQSRQWKLSGLIAWVLGLYSLLGHKEFRFVLPVLPIALMFSGYSLAAMCRSVSPDGKMKGSQNIHGKCPPKMQLAIFFLLATNIPMAMYMSLVHQRGTEDVMNHLSKEAVNGNVRSILFLMPCHATPYYSTLHRNIPMRFLDCTPSEDKGIPDESDQFMMDPVGFVTKYAQGWSLPSHIVLFESEEKPLRDFLISHSYREVKRFFHAHFEVDHGLQASVVVYALTSR</sequence>
<dbReference type="InterPro" id="IPR016181">
    <property type="entry name" value="Acyl_CoA_acyltransferase"/>
</dbReference>
<evidence type="ECO:0000256" key="2">
    <source>
        <dbReference type="ARBA" id="ARBA00022676"/>
    </source>
</evidence>
<dbReference type="InterPro" id="IPR005599">
    <property type="entry name" value="GPI_mannosylTrfase"/>
</dbReference>
<keyword evidence="12" id="KW-1185">Reference proteome</keyword>
<gene>
    <name evidence="11" type="ORF">FNV43_RR03294</name>
</gene>
<feature type="transmembrane region" description="Helical" evidence="8">
    <location>
        <begin position="528"/>
        <end position="547"/>
    </location>
</feature>
<dbReference type="Pfam" id="PF00583">
    <property type="entry name" value="Acetyltransf_1"/>
    <property type="match status" value="1"/>
</dbReference>
<dbReference type="PROSITE" id="PS51186">
    <property type="entry name" value="GNAT"/>
    <property type="match status" value="1"/>
</dbReference>
<accession>A0A8K0HI56</accession>
<feature type="domain" description="N-acetyltransferase" evidence="10">
    <location>
        <begin position="103"/>
        <end position="270"/>
    </location>
</feature>
<dbReference type="OrthoDB" id="416834at2759"/>
<evidence type="ECO:0000259" key="10">
    <source>
        <dbReference type="PROSITE" id="PS51186"/>
    </source>
</evidence>
<evidence type="ECO:0000256" key="3">
    <source>
        <dbReference type="ARBA" id="ARBA00022679"/>
    </source>
</evidence>
<feature type="compositionally biased region" description="Low complexity" evidence="9">
    <location>
        <begin position="302"/>
        <end position="311"/>
    </location>
</feature>
<evidence type="ECO:0000256" key="5">
    <source>
        <dbReference type="ARBA" id="ARBA00022824"/>
    </source>
</evidence>
<evidence type="ECO:0000256" key="6">
    <source>
        <dbReference type="ARBA" id="ARBA00022989"/>
    </source>
</evidence>
<dbReference type="CDD" id="cd04301">
    <property type="entry name" value="NAT_SF"/>
    <property type="match status" value="1"/>
</dbReference>
<evidence type="ECO:0000256" key="8">
    <source>
        <dbReference type="RuleBase" id="RU363075"/>
    </source>
</evidence>
<dbReference type="EC" id="2.4.1.-" evidence="8"/>
<comment type="subcellular location">
    <subcellularLocation>
        <location evidence="1 8">Endoplasmic reticulum membrane</location>
        <topology evidence="1 8">Multi-pass membrane protein</topology>
    </subcellularLocation>
</comment>
<keyword evidence="5 8" id="KW-0256">Endoplasmic reticulum</keyword>
<evidence type="ECO:0000256" key="4">
    <source>
        <dbReference type="ARBA" id="ARBA00022692"/>
    </source>
</evidence>
<keyword evidence="2 8" id="KW-0328">Glycosyltransferase</keyword>
<keyword evidence="4 8" id="KW-0812">Transmembrane</keyword>
<dbReference type="PANTHER" id="PTHR22760:SF4">
    <property type="entry name" value="GPI MANNOSYLTRANSFERASE 3"/>
    <property type="match status" value="1"/>
</dbReference>
<feature type="region of interest" description="Disordered" evidence="9">
    <location>
        <begin position="291"/>
        <end position="322"/>
    </location>
</feature>
<comment type="caution">
    <text evidence="11">The sequence shown here is derived from an EMBL/GenBank/DDBJ whole genome shotgun (WGS) entry which is preliminary data.</text>
</comment>
<organism evidence="11 12">
    <name type="scientific">Rhamnella rubrinervis</name>
    <dbReference type="NCBI Taxonomy" id="2594499"/>
    <lineage>
        <taxon>Eukaryota</taxon>
        <taxon>Viridiplantae</taxon>
        <taxon>Streptophyta</taxon>
        <taxon>Embryophyta</taxon>
        <taxon>Tracheophyta</taxon>
        <taxon>Spermatophyta</taxon>
        <taxon>Magnoliopsida</taxon>
        <taxon>eudicotyledons</taxon>
        <taxon>Gunneridae</taxon>
        <taxon>Pentapetalae</taxon>
        <taxon>rosids</taxon>
        <taxon>fabids</taxon>
        <taxon>Rosales</taxon>
        <taxon>Rhamnaceae</taxon>
        <taxon>rhamnoid group</taxon>
        <taxon>Rhamneae</taxon>
        <taxon>Rhamnella</taxon>
    </lineage>
</organism>
<proteinExistence type="inferred from homology"/>
<feature type="transmembrane region" description="Helical" evidence="8">
    <location>
        <begin position="609"/>
        <end position="626"/>
    </location>
</feature>
<protein>
    <recommendedName>
        <fullName evidence="8">Mannosyltransferase</fullName>
        <ecNumber evidence="8">2.4.1.-</ecNumber>
    </recommendedName>
</protein>
<evidence type="ECO:0000256" key="7">
    <source>
        <dbReference type="ARBA" id="ARBA00023136"/>
    </source>
</evidence>
<feature type="transmembrane region" description="Helical" evidence="8">
    <location>
        <begin position="677"/>
        <end position="695"/>
    </location>
</feature>
<dbReference type="FunFam" id="3.40.630.30:FF:000231">
    <property type="entry name" value="uncharacterized protein LOC106768637"/>
    <property type="match status" value="1"/>
</dbReference>
<dbReference type="Proteomes" id="UP000796880">
    <property type="component" value="Unassembled WGS sequence"/>
</dbReference>
<reference evidence="11" key="1">
    <citation type="submission" date="2020-03" db="EMBL/GenBank/DDBJ databases">
        <title>A high-quality chromosome-level genome assembly of a woody plant with both climbing and erect habits, Rhamnella rubrinervis.</title>
        <authorList>
            <person name="Lu Z."/>
            <person name="Yang Y."/>
            <person name="Zhu X."/>
            <person name="Sun Y."/>
        </authorList>
    </citation>
    <scope>NUCLEOTIDE SEQUENCE</scope>
    <source>
        <strain evidence="11">BYM</strain>
        <tissue evidence="11">Leaf</tissue>
    </source>
</reference>
<feature type="transmembrane region" description="Helical" evidence="8">
    <location>
        <begin position="580"/>
        <end position="602"/>
    </location>
</feature>
<evidence type="ECO:0000313" key="11">
    <source>
        <dbReference type="EMBL" id="KAF3452861.1"/>
    </source>
</evidence>
<keyword evidence="3" id="KW-0808">Transferase</keyword>
<keyword evidence="6 8" id="KW-1133">Transmembrane helix</keyword>
<dbReference type="GO" id="GO:0000026">
    <property type="term" value="F:alpha-1,2-mannosyltransferase activity"/>
    <property type="evidence" value="ECO:0007669"/>
    <property type="project" value="TreeGrafter"/>
</dbReference>
<evidence type="ECO:0000256" key="1">
    <source>
        <dbReference type="ARBA" id="ARBA00004477"/>
    </source>
</evidence>
<dbReference type="AlphaFoldDB" id="A0A8K0HI56"/>
<dbReference type="GO" id="GO:0006506">
    <property type="term" value="P:GPI anchor biosynthetic process"/>
    <property type="evidence" value="ECO:0007669"/>
    <property type="project" value="TreeGrafter"/>
</dbReference>
<evidence type="ECO:0000256" key="9">
    <source>
        <dbReference type="SAM" id="MobiDB-lite"/>
    </source>
</evidence>
<comment type="similarity">
    <text evidence="8">Belongs to the glycosyltransferase 22 family.</text>
</comment>
<feature type="compositionally biased region" description="Polar residues" evidence="9">
    <location>
        <begin position="291"/>
        <end position="301"/>
    </location>
</feature>
<feature type="transmembrane region" description="Helical" evidence="8">
    <location>
        <begin position="494"/>
        <end position="516"/>
    </location>
</feature>